<dbReference type="AlphaFoldDB" id="A0A0V1I3T7"/>
<dbReference type="EMBL" id="JYDP01000006">
    <property type="protein sequence ID" value="KRZ17546.1"/>
    <property type="molecule type" value="Genomic_DNA"/>
</dbReference>
<organism evidence="1 2">
    <name type="scientific">Trichinella zimbabwensis</name>
    <dbReference type="NCBI Taxonomy" id="268475"/>
    <lineage>
        <taxon>Eukaryota</taxon>
        <taxon>Metazoa</taxon>
        <taxon>Ecdysozoa</taxon>
        <taxon>Nematoda</taxon>
        <taxon>Enoplea</taxon>
        <taxon>Dorylaimia</taxon>
        <taxon>Trichinellida</taxon>
        <taxon>Trichinellidae</taxon>
        <taxon>Trichinella</taxon>
    </lineage>
</organism>
<proteinExistence type="predicted"/>
<sequence length="92" mass="10314">MLKQLTASFRLATSIKNTITSTFDTRSFSLFFTWLDVASAEIYNFTFGYGLGFSASNKSCVTFVTSPSTLAFGSEVDEQLYDVHTDFLEYKS</sequence>
<keyword evidence="2" id="KW-1185">Reference proteome</keyword>
<protein>
    <submittedName>
        <fullName evidence="1">Uncharacterized protein</fullName>
    </submittedName>
</protein>
<comment type="caution">
    <text evidence="1">The sequence shown here is derived from an EMBL/GenBank/DDBJ whole genome shotgun (WGS) entry which is preliminary data.</text>
</comment>
<reference evidence="1 2" key="1">
    <citation type="submission" date="2015-01" db="EMBL/GenBank/DDBJ databases">
        <title>Evolution of Trichinella species and genotypes.</title>
        <authorList>
            <person name="Korhonen P.K."/>
            <person name="Edoardo P."/>
            <person name="Giuseppe L.R."/>
            <person name="Gasser R.B."/>
        </authorList>
    </citation>
    <scope>NUCLEOTIDE SEQUENCE [LARGE SCALE GENOMIC DNA]</scope>
    <source>
        <strain evidence="1">ISS1029</strain>
    </source>
</reference>
<evidence type="ECO:0000313" key="1">
    <source>
        <dbReference type="EMBL" id="KRZ17546.1"/>
    </source>
</evidence>
<dbReference type="Proteomes" id="UP000055024">
    <property type="component" value="Unassembled WGS sequence"/>
</dbReference>
<gene>
    <name evidence="1" type="ORF">T11_15695</name>
</gene>
<name>A0A0V1I3T7_9BILA</name>
<accession>A0A0V1I3T7</accession>
<evidence type="ECO:0000313" key="2">
    <source>
        <dbReference type="Proteomes" id="UP000055024"/>
    </source>
</evidence>